<keyword evidence="4" id="KW-0067">ATP-binding</keyword>
<evidence type="ECO:0000256" key="1">
    <source>
        <dbReference type="ARBA" id="ARBA00022741"/>
    </source>
</evidence>
<organism evidence="6 7">
    <name type="scientific">Sedimentibacter hydroxybenzoicus DSM 7310</name>
    <dbReference type="NCBI Taxonomy" id="1123245"/>
    <lineage>
        <taxon>Bacteria</taxon>
        <taxon>Bacillati</taxon>
        <taxon>Bacillota</taxon>
        <taxon>Tissierellia</taxon>
        <taxon>Sedimentibacter</taxon>
    </lineage>
</organism>
<sequence length="329" mass="38776">MNVLFIFQHQESRYIYNVTIQTWFSFLIEHGAKPYQGKLTNKRINGLLLVNEKSGLKYKSKFPVYFSEDEIDKHYFTSDYQIYSDKLSKFAVKCNEKSKGYVVERISALFQNIFIDEVQDMAGYDLEFIRLLMETDSVIRMAGDPRQVTYHTHFSSKYKKYSEGKIQEFMLKECLNTECIIDTYSLKGSWRNNLAICEFANKLFPEYPQCESLQEETTEHDGVFFVEEKDIENYLKKYSPLQLRYDRKTKKVNPNYDVKNFGESKGATYNRVLIYPTKKMLDWIIKGEKIDSFEIKCKLYVAVTRAKFSVAIVCKNNTKSDVLPIYKCD</sequence>
<keyword evidence="1" id="KW-0547">Nucleotide-binding</keyword>
<dbReference type="Pfam" id="PF00580">
    <property type="entry name" value="UvrD-helicase"/>
    <property type="match status" value="1"/>
</dbReference>
<dbReference type="GO" id="GO:0005524">
    <property type="term" value="F:ATP binding"/>
    <property type="evidence" value="ECO:0007669"/>
    <property type="project" value="UniProtKB-KW"/>
</dbReference>
<dbReference type="GO" id="GO:0016787">
    <property type="term" value="F:hydrolase activity"/>
    <property type="evidence" value="ECO:0007669"/>
    <property type="project" value="UniProtKB-KW"/>
</dbReference>
<dbReference type="EMBL" id="JACBNQ010000002">
    <property type="protein sequence ID" value="NYB73415.1"/>
    <property type="molecule type" value="Genomic_DNA"/>
</dbReference>
<name>A0A974BIS2_SEDHY</name>
<dbReference type="AlphaFoldDB" id="A0A974BIS2"/>
<dbReference type="Proteomes" id="UP000611629">
    <property type="component" value="Unassembled WGS sequence"/>
</dbReference>
<keyword evidence="7" id="KW-1185">Reference proteome</keyword>
<evidence type="ECO:0000259" key="5">
    <source>
        <dbReference type="Pfam" id="PF00580"/>
    </source>
</evidence>
<reference evidence="6" key="1">
    <citation type="submission" date="2020-07" db="EMBL/GenBank/DDBJ databases">
        <title>Genomic analysis of a strain of Sedimentibacter Hydroxybenzoicus DSM7310.</title>
        <authorList>
            <person name="Ma S."/>
        </authorList>
    </citation>
    <scope>NUCLEOTIDE SEQUENCE</scope>
    <source>
        <strain evidence="6">DSM 7310</strain>
    </source>
</reference>
<dbReference type="InterPro" id="IPR027417">
    <property type="entry name" value="P-loop_NTPase"/>
</dbReference>
<evidence type="ECO:0000313" key="6">
    <source>
        <dbReference type="EMBL" id="NYB73415.1"/>
    </source>
</evidence>
<feature type="domain" description="UvrD-like helicase ATP-binding" evidence="5">
    <location>
        <begin position="99"/>
        <end position="150"/>
    </location>
</feature>
<dbReference type="SUPFAM" id="SSF52540">
    <property type="entry name" value="P-loop containing nucleoside triphosphate hydrolases"/>
    <property type="match status" value="1"/>
</dbReference>
<proteinExistence type="predicted"/>
<evidence type="ECO:0000313" key="7">
    <source>
        <dbReference type="Proteomes" id="UP000611629"/>
    </source>
</evidence>
<keyword evidence="2" id="KW-0378">Hydrolase</keyword>
<evidence type="ECO:0000256" key="2">
    <source>
        <dbReference type="ARBA" id="ARBA00022801"/>
    </source>
</evidence>
<dbReference type="GO" id="GO:0004386">
    <property type="term" value="F:helicase activity"/>
    <property type="evidence" value="ECO:0007669"/>
    <property type="project" value="UniProtKB-KW"/>
</dbReference>
<comment type="caution">
    <text evidence="6">The sequence shown here is derived from an EMBL/GenBank/DDBJ whole genome shotgun (WGS) entry which is preliminary data.</text>
</comment>
<evidence type="ECO:0000256" key="3">
    <source>
        <dbReference type="ARBA" id="ARBA00022806"/>
    </source>
</evidence>
<protein>
    <submittedName>
        <fullName evidence="6">UvrD-helicase domain-containing protein</fullName>
    </submittedName>
</protein>
<dbReference type="Gene3D" id="3.40.50.300">
    <property type="entry name" value="P-loop containing nucleotide triphosphate hydrolases"/>
    <property type="match status" value="1"/>
</dbReference>
<keyword evidence="3" id="KW-0347">Helicase</keyword>
<dbReference type="InterPro" id="IPR014016">
    <property type="entry name" value="UvrD-like_ATP-bd"/>
</dbReference>
<evidence type="ECO:0000256" key="4">
    <source>
        <dbReference type="ARBA" id="ARBA00022840"/>
    </source>
</evidence>
<accession>A0A974BIS2</accession>
<gene>
    <name evidence="6" type="ORF">HZF24_04595</name>
</gene>